<proteinExistence type="predicted"/>
<feature type="non-terminal residue" evidence="2">
    <location>
        <position position="1"/>
    </location>
</feature>
<gene>
    <name evidence="2" type="ORF">FOZ63_023996</name>
</gene>
<feature type="compositionally biased region" description="Basic and acidic residues" evidence="1">
    <location>
        <begin position="21"/>
        <end position="34"/>
    </location>
</feature>
<evidence type="ECO:0000313" key="2">
    <source>
        <dbReference type="EMBL" id="KAF4749050.1"/>
    </source>
</evidence>
<reference evidence="2 3" key="1">
    <citation type="submission" date="2020-04" db="EMBL/GenBank/DDBJ databases">
        <title>Perkinsus olseni comparative genomics.</title>
        <authorList>
            <person name="Bogema D.R."/>
        </authorList>
    </citation>
    <scope>NUCLEOTIDE SEQUENCE [LARGE SCALE GENOMIC DNA]</scope>
    <source>
        <strain evidence="2 3">ATCC PRA-207</strain>
    </source>
</reference>
<evidence type="ECO:0000256" key="1">
    <source>
        <dbReference type="SAM" id="MobiDB-lite"/>
    </source>
</evidence>
<feature type="region of interest" description="Disordered" evidence="1">
    <location>
        <begin position="21"/>
        <end position="45"/>
    </location>
</feature>
<dbReference type="InterPro" id="IPR016024">
    <property type="entry name" value="ARM-type_fold"/>
</dbReference>
<accession>A0A7J6TWZ1</accession>
<dbReference type="EMBL" id="JABANO010008119">
    <property type="protein sequence ID" value="KAF4749050.1"/>
    <property type="molecule type" value="Genomic_DNA"/>
</dbReference>
<protein>
    <submittedName>
        <fullName evidence="2">Uncharacterized protein</fullName>
    </submittedName>
</protein>
<name>A0A7J6TWZ1_PEROL</name>
<organism evidence="2 3">
    <name type="scientific">Perkinsus olseni</name>
    <name type="common">Perkinsus atlanticus</name>
    <dbReference type="NCBI Taxonomy" id="32597"/>
    <lineage>
        <taxon>Eukaryota</taxon>
        <taxon>Sar</taxon>
        <taxon>Alveolata</taxon>
        <taxon>Perkinsozoa</taxon>
        <taxon>Perkinsea</taxon>
        <taxon>Perkinsida</taxon>
        <taxon>Perkinsidae</taxon>
        <taxon>Perkinsus</taxon>
    </lineage>
</organism>
<evidence type="ECO:0000313" key="3">
    <source>
        <dbReference type="Proteomes" id="UP000553632"/>
    </source>
</evidence>
<comment type="caution">
    <text evidence="2">The sequence shown here is derived from an EMBL/GenBank/DDBJ whole genome shotgun (WGS) entry which is preliminary data.</text>
</comment>
<keyword evidence="3" id="KW-1185">Reference proteome</keyword>
<sequence>MAPIDRKIYLDQLRQLDIHRGAPSEGHANDEDTASRPGLDPSQDSALRQRYLPPAEATAADELEAALKGLQIESEESCRQLLDIMWQPRFREWHWLDDESDGYRGNSGRANGEDDRYAETNYDGLCWAGVFDAIDLVMERYIEHTSNSVLLAMSTEVTAVDEVIIELLRWSKIVLVSNSQATLLYNSFDRLMALLDSPHPRIIIAALDVLWNYNYSTTNIFKRVVHVANTQATSMDEGIQKGMRMRLSWLSEGWENYNPSYDVLCCCCNHSGSSSSRSAAKESLDPQMVRSTAISLPKSVEFIFDYQQPLTHEMKSLHCTLAKGQQGVNAANELMEKLKNTVTEESVLTMLRYRLRHALALLKGDSDLMLLFTAIRLCTVDITLQIRPHHTPPPCGNMGIESTRGGRQPPPWGPSGIGSGFLHMYLQTYPAFLGQLAALPFSAVSYAESIKGVPIARTLPIEVETTLLWSYRLMSTVLMEGTLLGAGGQQLVVALAPTSNLGHMYRMIQGSRDRLVNALTQAPVDGAAPRDQPRYTQSLTVCSECIDVMTNLITAMQYPNMMVNVNNMSMILDFLIRLSTHEIPIDWHHNTVLALVSCCKCLEIALEYSTGCFGILFRDLNGLDKLLDVVAALSKDCYDCWTSSRGSTDGVAGGDDYEKMLVLSNRRNELQAVLNLLKTSVHNIDPSVGMNLNEALGGREIEESEGQQLSEDSARRRREGFQKVMVRLFGDGAEAIGAQNIGYLAQLLHYICDNDPIIIPTVLGPNGELLKAMAKSLPVVRNSSFALGWTSTALSSFSLHNKGAELLRDLQGEDNPLTKLVRLVMTGDGAGVRPVSPLAEKVTSDLPMMLSQSLEDIVRNRNELAKPLVTAAVGGLEDLLAWADREGAAANNTGGLLSAKLAPACRLLTSLLQTHSSMAKLFVMEDTEGGGKSSKPGQHLNELLVKLATHPSLPKGSSILAPVVMIGSATATNQQQGQQQHPHYHPIVATFRALENAFYNNLSPPHASTASSSSTSSQQTDSADCVLPLASLVVDNGQKLAEGAADHSLLSAVTFGLKVLGLVHAPFKDTGGGLFGSSTSPAGASTRDYLSYSLLPVLDTVCKFAPELLEQLAVVEVEEADRQGGPTEVNMDLTLQLNSPPNQVRRSRFMRDTIDWRKAVEMSAEKNDSVDAMRWSLWSAVKKFMEAVTKLANTPSGRIKRVNDMFFSSLSHKQISNSARIASVLLSSAFIAMTKRYASLQEKVDATRLSTSKKRFATELFELLAKCHVEDRSHHIRVLSIDAMFKVMG</sequence>
<dbReference type="Proteomes" id="UP000553632">
    <property type="component" value="Unassembled WGS sequence"/>
</dbReference>
<dbReference type="SUPFAM" id="SSF48371">
    <property type="entry name" value="ARM repeat"/>
    <property type="match status" value="1"/>
</dbReference>